<accession>A0A7G3AA14</accession>
<feature type="transmembrane region" description="Helical" evidence="8">
    <location>
        <begin position="16"/>
        <end position="35"/>
    </location>
</feature>
<dbReference type="PROSITE" id="PS50929">
    <property type="entry name" value="ABC_TM1F"/>
    <property type="match status" value="1"/>
</dbReference>
<reference evidence="11" key="1">
    <citation type="journal article" date="2020" name="BMC">
        <title>Leishmania infection induces a limited differential gene expression in the sand fly midgut.</title>
        <authorList>
            <person name="Coutinho-Abreu I.V."/>
            <person name="Serafim T.D."/>
            <person name="Meneses C."/>
            <person name="Kamhawi S."/>
            <person name="Oliveira F."/>
            <person name="Valenzuela J.G."/>
        </authorList>
    </citation>
    <scope>NUCLEOTIDE SEQUENCE</scope>
    <source>
        <strain evidence="11">Jacobina</strain>
        <tissue evidence="11">Midgut</tissue>
    </source>
</reference>
<dbReference type="GO" id="GO:0005524">
    <property type="term" value="F:ATP binding"/>
    <property type="evidence" value="ECO:0007669"/>
    <property type="project" value="UniProtKB-KW"/>
</dbReference>
<dbReference type="AlphaFoldDB" id="A0A7G3AA14"/>
<evidence type="ECO:0000256" key="2">
    <source>
        <dbReference type="ARBA" id="ARBA00022448"/>
    </source>
</evidence>
<evidence type="ECO:0000256" key="3">
    <source>
        <dbReference type="ARBA" id="ARBA00022692"/>
    </source>
</evidence>
<dbReference type="InterPro" id="IPR027417">
    <property type="entry name" value="P-loop_NTPase"/>
</dbReference>
<feature type="domain" description="ABC transporter" evidence="9">
    <location>
        <begin position="193"/>
        <end position="432"/>
    </location>
</feature>
<dbReference type="SMART" id="SM00382">
    <property type="entry name" value="AAA"/>
    <property type="match status" value="1"/>
</dbReference>
<evidence type="ECO:0000256" key="6">
    <source>
        <dbReference type="ARBA" id="ARBA00022989"/>
    </source>
</evidence>
<dbReference type="Pfam" id="PF00005">
    <property type="entry name" value="ABC_tran"/>
    <property type="match status" value="1"/>
</dbReference>
<keyword evidence="3 8" id="KW-0812">Transmembrane</keyword>
<feature type="transmembrane region" description="Helical" evidence="8">
    <location>
        <begin position="130"/>
        <end position="150"/>
    </location>
</feature>
<dbReference type="InterPro" id="IPR017871">
    <property type="entry name" value="ABC_transporter-like_CS"/>
</dbReference>
<organism evidence="11">
    <name type="scientific">Lutzomyia longipalpis</name>
    <name type="common">Sand fly</name>
    <dbReference type="NCBI Taxonomy" id="7200"/>
    <lineage>
        <taxon>Eukaryota</taxon>
        <taxon>Metazoa</taxon>
        <taxon>Ecdysozoa</taxon>
        <taxon>Arthropoda</taxon>
        <taxon>Hexapoda</taxon>
        <taxon>Insecta</taxon>
        <taxon>Pterygota</taxon>
        <taxon>Neoptera</taxon>
        <taxon>Endopterygota</taxon>
        <taxon>Diptera</taxon>
        <taxon>Nematocera</taxon>
        <taxon>Psychodoidea</taxon>
        <taxon>Psychodidae</taxon>
        <taxon>Lutzomyia</taxon>
        <taxon>Lutzomyia</taxon>
    </lineage>
</organism>
<proteinExistence type="predicted"/>
<dbReference type="GO" id="GO:0016887">
    <property type="term" value="F:ATP hydrolysis activity"/>
    <property type="evidence" value="ECO:0007669"/>
    <property type="project" value="InterPro"/>
</dbReference>
<keyword evidence="2" id="KW-0813">Transport</keyword>
<dbReference type="InterPro" id="IPR036640">
    <property type="entry name" value="ABC1_TM_sf"/>
</dbReference>
<comment type="subcellular location">
    <subcellularLocation>
        <location evidence="1">Mitochondrion inner membrane</location>
        <topology evidence="1">Multi-pass membrane protein</topology>
    </subcellularLocation>
</comment>
<dbReference type="InterPro" id="IPR039421">
    <property type="entry name" value="Type_1_exporter"/>
</dbReference>
<dbReference type="VEuPathDB" id="VectorBase:LLONM1_009604"/>
<dbReference type="CDD" id="cd03249">
    <property type="entry name" value="ABC_MTABC3_MDL1_MDL2"/>
    <property type="match status" value="1"/>
</dbReference>
<dbReference type="Gene3D" id="1.20.1560.10">
    <property type="entry name" value="ABC transporter type 1, transmembrane domain"/>
    <property type="match status" value="1"/>
</dbReference>
<name>A0A7G3AA14_LUTLO</name>
<dbReference type="SUPFAM" id="SSF90123">
    <property type="entry name" value="ABC transporter transmembrane region"/>
    <property type="match status" value="1"/>
</dbReference>
<evidence type="ECO:0000259" key="9">
    <source>
        <dbReference type="PROSITE" id="PS50893"/>
    </source>
</evidence>
<dbReference type="Pfam" id="PF00664">
    <property type="entry name" value="ABC_membrane"/>
    <property type="match status" value="1"/>
</dbReference>
<dbReference type="FunFam" id="3.40.50.300:FF:000403">
    <property type="entry name" value="ATP-binding cassette sub-family B member 8, mitochondrial"/>
    <property type="match status" value="1"/>
</dbReference>
<evidence type="ECO:0000256" key="7">
    <source>
        <dbReference type="ARBA" id="ARBA00023136"/>
    </source>
</evidence>
<evidence type="ECO:0000256" key="1">
    <source>
        <dbReference type="ARBA" id="ARBA00004448"/>
    </source>
</evidence>
<dbReference type="InterPro" id="IPR011527">
    <property type="entry name" value="ABC1_TM_dom"/>
</dbReference>
<evidence type="ECO:0000256" key="5">
    <source>
        <dbReference type="ARBA" id="ARBA00022840"/>
    </source>
</evidence>
<keyword evidence="6 8" id="KW-1133">Transmembrane helix</keyword>
<evidence type="ECO:0000256" key="8">
    <source>
        <dbReference type="SAM" id="Phobius"/>
    </source>
</evidence>
<keyword evidence="5 11" id="KW-0067">ATP-binding</keyword>
<keyword evidence="4" id="KW-0547">Nucleotide-binding</keyword>
<dbReference type="PANTHER" id="PTHR43394">
    <property type="entry name" value="ATP-DEPENDENT PERMEASE MDL1, MITOCHONDRIAL"/>
    <property type="match status" value="1"/>
</dbReference>
<keyword evidence="7 8" id="KW-0472">Membrane</keyword>
<dbReference type="GO" id="GO:0005743">
    <property type="term" value="C:mitochondrial inner membrane"/>
    <property type="evidence" value="ECO:0007669"/>
    <property type="project" value="UniProtKB-SubCell"/>
</dbReference>
<dbReference type="EMBL" id="GITU01000867">
    <property type="protein sequence ID" value="MBC1169570.1"/>
    <property type="molecule type" value="Transcribed_RNA"/>
</dbReference>
<dbReference type="Gene3D" id="3.40.50.300">
    <property type="entry name" value="P-loop containing nucleotide triphosphate hydrolases"/>
    <property type="match status" value="1"/>
</dbReference>
<protein>
    <submittedName>
        <fullName evidence="11">Putative atp-binding cassette sub-family b member 10</fullName>
    </submittedName>
</protein>
<dbReference type="PROSITE" id="PS50893">
    <property type="entry name" value="ABC_TRANSPORTER_2"/>
    <property type="match status" value="1"/>
</dbReference>
<evidence type="ECO:0000313" key="11">
    <source>
        <dbReference type="EMBL" id="MBC1169570.1"/>
    </source>
</evidence>
<sequence>MVTAGVGMMVHTSPHLALVGMCVVPAVAGMAVVYGRYVRNITKSLLDQYAGIMKTGEERLGNIKTVKMFCREEQESQLFLSKLYDALHLGYMEVRARAIFYGLTGLSGNILIMSVLFYGGNMVANEELTVGALTSFILYAGYSAISINGLSNFYTELNKGLGAAQRIWEIFDRQPLIPVAAYAGKILPSLGAITFRNVAFNYPSRPDNPVLVDLNLTIDAGTTTAVVGKSGSGKSTIGILLLRLYDPSHGQVSLNGVDIRDLDPLWLRSNIGAVNQEPVLFSGTIRENILYGVNVGTRISEEDFQRIVREAHVDEFVRNLPQGLETIVGQRGMMLSGGQKQRVAIARALIKNPSILLLDEATSALDAGSEEHIQVALESLTKGRTVLTIAHRLSTIRNAQKIVVLDSGRIAEEGTYAELSMREEGLFRELVKRQTFQLH</sequence>
<dbReference type="GO" id="GO:0090374">
    <property type="term" value="P:oligopeptide export from mitochondrion"/>
    <property type="evidence" value="ECO:0007669"/>
    <property type="project" value="TreeGrafter"/>
</dbReference>
<dbReference type="PANTHER" id="PTHR43394:SF1">
    <property type="entry name" value="ATP-BINDING CASSETTE SUB-FAMILY B MEMBER 10, MITOCHONDRIAL"/>
    <property type="match status" value="1"/>
</dbReference>
<dbReference type="InterPro" id="IPR003593">
    <property type="entry name" value="AAA+_ATPase"/>
</dbReference>
<dbReference type="SUPFAM" id="SSF52540">
    <property type="entry name" value="P-loop containing nucleoside triphosphate hydrolases"/>
    <property type="match status" value="1"/>
</dbReference>
<feature type="transmembrane region" description="Helical" evidence="8">
    <location>
        <begin position="98"/>
        <end position="118"/>
    </location>
</feature>
<dbReference type="InterPro" id="IPR003439">
    <property type="entry name" value="ABC_transporter-like_ATP-bd"/>
</dbReference>
<dbReference type="GO" id="GO:0015421">
    <property type="term" value="F:ABC-type oligopeptide transporter activity"/>
    <property type="evidence" value="ECO:0007669"/>
    <property type="project" value="TreeGrafter"/>
</dbReference>
<feature type="domain" description="ABC transmembrane type-1" evidence="10">
    <location>
        <begin position="1"/>
        <end position="159"/>
    </location>
</feature>
<evidence type="ECO:0000259" key="10">
    <source>
        <dbReference type="PROSITE" id="PS50929"/>
    </source>
</evidence>
<dbReference type="PROSITE" id="PS00211">
    <property type="entry name" value="ABC_TRANSPORTER_1"/>
    <property type="match status" value="1"/>
</dbReference>
<evidence type="ECO:0000256" key="4">
    <source>
        <dbReference type="ARBA" id="ARBA00022741"/>
    </source>
</evidence>